<organism evidence="4">
    <name type="scientific">Schistocephalus solidus</name>
    <name type="common">Tapeworm</name>
    <dbReference type="NCBI Taxonomy" id="70667"/>
    <lineage>
        <taxon>Eukaryota</taxon>
        <taxon>Metazoa</taxon>
        <taxon>Spiralia</taxon>
        <taxon>Lophotrochozoa</taxon>
        <taxon>Platyhelminthes</taxon>
        <taxon>Cestoda</taxon>
        <taxon>Eucestoda</taxon>
        <taxon>Diphyllobothriidea</taxon>
        <taxon>Diphyllobothriidae</taxon>
        <taxon>Schistocephalus</taxon>
    </lineage>
</organism>
<reference evidence="4" key="1">
    <citation type="submission" date="2016-01" db="EMBL/GenBank/DDBJ databases">
        <title>Reference transcriptome for the parasite Schistocephalus solidus: insights into the molecular evolution of parasitism.</title>
        <authorList>
            <person name="Hebert F.O."/>
            <person name="Grambauer S."/>
            <person name="Barber I."/>
            <person name="Landry C.R."/>
            <person name="Aubin-Horth N."/>
        </authorList>
    </citation>
    <scope>NUCLEOTIDE SEQUENCE</scope>
</reference>
<dbReference type="InterPro" id="IPR023415">
    <property type="entry name" value="LDLR_class-A_CS"/>
</dbReference>
<dbReference type="PANTHER" id="PTHR24652">
    <property type="entry name" value="LOW-DENSITY LIPOPROTEIN RECEPTOR CLASS A DOMAIN-CONTAINING PROTEIN 2"/>
    <property type="match status" value="1"/>
</dbReference>
<dbReference type="SUPFAM" id="SSF57424">
    <property type="entry name" value="LDL receptor-like module"/>
    <property type="match status" value="1"/>
</dbReference>
<evidence type="ECO:0000256" key="3">
    <source>
        <dbReference type="SAM" id="Phobius"/>
    </source>
</evidence>
<evidence type="ECO:0000313" key="4">
    <source>
        <dbReference type="EMBL" id="JAP58408.1"/>
    </source>
</evidence>
<dbReference type="InterPro" id="IPR042333">
    <property type="entry name" value="LRAD2/Mig-13-like"/>
</dbReference>
<protein>
    <submittedName>
        <fullName evidence="4">Low-density lipoprotein receptor domain class A</fullName>
    </submittedName>
</protein>
<dbReference type="PROSITE" id="PS50068">
    <property type="entry name" value="LDLRA_2"/>
    <property type="match status" value="1"/>
</dbReference>
<feature type="non-terminal residue" evidence="4">
    <location>
        <position position="1"/>
    </location>
</feature>
<dbReference type="EMBL" id="GEEE01004817">
    <property type="protein sequence ID" value="JAP58408.1"/>
    <property type="molecule type" value="Transcribed_RNA"/>
</dbReference>
<keyword evidence="3" id="KW-0472">Membrane</keyword>
<keyword evidence="1" id="KW-1015">Disulfide bond</keyword>
<proteinExistence type="predicted"/>
<name>A0A0X3Q3J1_SCHSO</name>
<dbReference type="SMART" id="SM00192">
    <property type="entry name" value="LDLa"/>
    <property type="match status" value="1"/>
</dbReference>
<evidence type="ECO:0000256" key="1">
    <source>
        <dbReference type="ARBA" id="ARBA00023157"/>
    </source>
</evidence>
<comment type="caution">
    <text evidence="2">Lacks conserved residue(s) required for the propagation of feature annotation.</text>
</comment>
<feature type="transmembrane region" description="Helical" evidence="3">
    <location>
        <begin position="216"/>
        <end position="240"/>
    </location>
</feature>
<dbReference type="InterPro" id="IPR002172">
    <property type="entry name" value="LDrepeatLR_classA_rpt"/>
</dbReference>
<sequence length="272" mass="29987">LSQFWQPPCLVGQRILIYLHSFKVNSVECFASVFSPIFTEGLVLSGELTDRENICYLRPIDERSLLSVRIDSLDLFGDCSILRISQHKLPPKTFLQHEGNSSAKFREPDDAYLLAEATCKNPEILTNQMLTTSNVGYGLMLKFKSYPSEHPSSFRVTVTAYQPAPTGGCPDHLVQCSSVPPKCISPNLACDGVDNCFDGSDERFTLCSYVGNMPTVLFIVICLSVFGVVIAAFVILCVVLRSQPIKGEPVAIEMNELCRPNPEAQPLSLSEA</sequence>
<dbReference type="InterPro" id="IPR036055">
    <property type="entry name" value="LDL_receptor-like_sf"/>
</dbReference>
<keyword evidence="3" id="KW-0812">Transmembrane</keyword>
<accession>A0A0X3Q3J1</accession>
<keyword evidence="4" id="KW-0449">Lipoprotein</keyword>
<evidence type="ECO:0000256" key="2">
    <source>
        <dbReference type="PROSITE-ProRule" id="PRU00124"/>
    </source>
</evidence>
<keyword evidence="4" id="KW-0675">Receptor</keyword>
<dbReference type="PROSITE" id="PS01209">
    <property type="entry name" value="LDLRA_1"/>
    <property type="match status" value="1"/>
</dbReference>
<dbReference type="Gene3D" id="2.40.128.620">
    <property type="match status" value="1"/>
</dbReference>
<dbReference type="CDD" id="cd00112">
    <property type="entry name" value="LDLa"/>
    <property type="match status" value="1"/>
</dbReference>
<gene>
    <name evidence="4" type="ORF">TR133569</name>
</gene>
<dbReference type="AlphaFoldDB" id="A0A0X3Q3J1"/>
<keyword evidence="3" id="KW-1133">Transmembrane helix</keyword>
<dbReference type="Pfam" id="PF00057">
    <property type="entry name" value="Ldl_recept_a"/>
    <property type="match status" value="1"/>
</dbReference>